<feature type="transmembrane region" description="Helical" evidence="7">
    <location>
        <begin position="399"/>
        <end position="419"/>
    </location>
</feature>
<organism evidence="9 10">
    <name type="scientific">Franzmannia qiaohouensis</name>
    <dbReference type="NCBI Taxonomy" id="1329370"/>
    <lineage>
        <taxon>Bacteria</taxon>
        <taxon>Pseudomonadati</taxon>
        <taxon>Pseudomonadota</taxon>
        <taxon>Gammaproteobacteria</taxon>
        <taxon>Oceanospirillales</taxon>
        <taxon>Halomonadaceae</taxon>
        <taxon>Franzmannia</taxon>
    </lineage>
</organism>
<feature type="transmembrane region" description="Helical" evidence="7">
    <location>
        <begin position="50"/>
        <end position="68"/>
    </location>
</feature>
<feature type="transmembrane region" description="Helical" evidence="7">
    <location>
        <begin position="311"/>
        <end position="341"/>
    </location>
</feature>
<gene>
    <name evidence="9" type="ORF">QC821_17750</name>
</gene>
<evidence type="ECO:0000259" key="8">
    <source>
        <dbReference type="Pfam" id="PF06808"/>
    </source>
</evidence>
<protein>
    <recommendedName>
        <fullName evidence="7">TRAP transporter large permease protein</fullName>
    </recommendedName>
</protein>
<keyword evidence="10" id="KW-1185">Reference proteome</keyword>
<feature type="domain" description="TRAP C4-dicarboxylate transport system permease DctM subunit" evidence="8">
    <location>
        <begin position="6"/>
        <end position="413"/>
    </location>
</feature>
<keyword evidence="2" id="KW-1003">Cell membrane</keyword>
<sequence>MSWVLLGSFFALSLVGVPLAISLGLATTLTFLLFDLPLSLLAQRMYSSMNSFLLVAVPLFILAGNVMGGGGISDRIFFAANSVVGRWRGGLGQVNIIASMIFGGISGSSVADVSGLGPLQIKAMEERRYPKPYAAALTMVTSTLASVVPPSILMIIAATAAGQSVGATLAGGLGPAVLVATLFMILNYYLAVRRQYGEVLAMGFRDAVRNLLVAVPALGAPVIIMGGIFAGIMTPTEAAGMAVLYALAVGALIYRQVKWRGLPRMIIDTGITTGTILFIAMCASVATYVFTVDGLPIKVSNIILSLSEDPFTVILLMGVVFVVIGMFMDIIAAILILTPVLMPTALTVGINPIHFVVFMVTALAVGLSTPPVGICLFATSQVSNLSVERIVQAAVPFYLAMIAALGLLALFPDIILFPVKLFM</sequence>
<comment type="subunit">
    <text evidence="7">The complex comprises the extracytoplasmic solute receptor protein and the two transmembrane proteins.</text>
</comment>
<dbReference type="InterPro" id="IPR004681">
    <property type="entry name" value="TRAP_DctM"/>
</dbReference>
<keyword evidence="3 7" id="KW-0997">Cell inner membrane</keyword>
<dbReference type="NCBIfam" id="TIGR00786">
    <property type="entry name" value="dctM"/>
    <property type="match status" value="1"/>
</dbReference>
<keyword evidence="4 7" id="KW-0812">Transmembrane</keyword>
<reference evidence="9 10" key="1">
    <citation type="submission" date="2023-04" db="EMBL/GenBank/DDBJ databases">
        <title>A long-awaited taxogenomic arrangement of the family Halomonadaceae.</title>
        <authorList>
            <person name="De La Haba R."/>
            <person name="Chuvochina M."/>
            <person name="Wittouck S."/>
            <person name="Arahal D.R."/>
            <person name="Sanchez-Porro C."/>
            <person name="Hugenholtz P."/>
            <person name="Ventosa A."/>
        </authorList>
    </citation>
    <scope>NUCLEOTIDE SEQUENCE [LARGE SCALE GENOMIC DNA]</scope>
    <source>
        <strain evidence="9 10">DSM 26770</strain>
    </source>
</reference>
<proteinExistence type="inferred from homology"/>
<evidence type="ECO:0000256" key="4">
    <source>
        <dbReference type="ARBA" id="ARBA00022692"/>
    </source>
</evidence>
<evidence type="ECO:0000256" key="7">
    <source>
        <dbReference type="RuleBase" id="RU369079"/>
    </source>
</evidence>
<keyword evidence="5 7" id="KW-1133">Transmembrane helix</keyword>
<feature type="transmembrane region" description="Helical" evidence="7">
    <location>
        <begin position="167"/>
        <end position="190"/>
    </location>
</feature>
<comment type="subcellular location">
    <subcellularLocation>
        <location evidence="1 7">Cell inner membrane</location>
        <topology evidence="1 7">Multi-pass membrane protein</topology>
    </subcellularLocation>
</comment>
<dbReference type="EMBL" id="JARWAM010000014">
    <property type="protein sequence ID" value="MDR5907129.1"/>
    <property type="molecule type" value="Genomic_DNA"/>
</dbReference>
<comment type="caution">
    <text evidence="9">The sequence shown here is derived from an EMBL/GenBank/DDBJ whole genome shotgun (WGS) entry which is preliminary data.</text>
</comment>
<keyword evidence="7" id="KW-0813">Transport</keyword>
<comment type="caution">
    <text evidence="7">Lacks conserved residue(s) required for the propagation of feature annotation.</text>
</comment>
<name>A0ABU1HJZ2_9GAMM</name>
<comment type="function">
    <text evidence="7">Part of the tripartite ATP-independent periplasmic (TRAP) transport system.</text>
</comment>
<feature type="transmembrane region" description="Helical" evidence="7">
    <location>
        <begin position="266"/>
        <end position="291"/>
    </location>
</feature>
<dbReference type="PANTHER" id="PTHR33362">
    <property type="entry name" value="SIALIC ACID TRAP TRANSPORTER PERMEASE PROTEIN SIAT-RELATED"/>
    <property type="match status" value="1"/>
</dbReference>
<feature type="transmembrane region" description="Helical" evidence="7">
    <location>
        <begin position="133"/>
        <end position="161"/>
    </location>
</feature>
<evidence type="ECO:0000313" key="10">
    <source>
        <dbReference type="Proteomes" id="UP001251374"/>
    </source>
</evidence>
<keyword evidence="6 7" id="KW-0472">Membrane</keyword>
<dbReference type="InterPro" id="IPR010656">
    <property type="entry name" value="DctM"/>
</dbReference>
<dbReference type="RefSeq" id="WP_309724260.1">
    <property type="nucleotide sequence ID" value="NZ_JARWAM010000014.1"/>
</dbReference>
<dbReference type="PANTHER" id="PTHR33362:SF3">
    <property type="entry name" value="SIALIC ACID TRAP TRANSPORTER PERMEASE PROTEIN SIAT"/>
    <property type="match status" value="1"/>
</dbReference>
<feature type="transmembrane region" description="Helical" evidence="7">
    <location>
        <begin position="353"/>
        <end position="379"/>
    </location>
</feature>
<dbReference type="PIRSF" id="PIRSF006066">
    <property type="entry name" value="HI0050"/>
    <property type="match status" value="1"/>
</dbReference>
<accession>A0ABU1HJZ2</accession>
<evidence type="ECO:0000256" key="2">
    <source>
        <dbReference type="ARBA" id="ARBA00022475"/>
    </source>
</evidence>
<evidence type="ECO:0000256" key="5">
    <source>
        <dbReference type="ARBA" id="ARBA00022989"/>
    </source>
</evidence>
<evidence type="ECO:0000256" key="1">
    <source>
        <dbReference type="ARBA" id="ARBA00004429"/>
    </source>
</evidence>
<comment type="similarity">
    <text evidence="7">Belongs to the TRAP transporter large permease family.</text>
</comment>
<evidence type="ECO:0000256" key="6">
    <source>
        <dbReference type="ARBA" id="ARBA00023136"/>
    </source>
</evidence>
<dbReference type="Pfam" id="PF06808">
    <property type="entry name" value="DctM"/>
    <property type="match status" value="1"/>
</dbReference>
<feature type="transmembrane region" description="Helical" evidence="7">
    <location>
        <begin position="238"/>
        <end position="254"/>
    </location>
</feature>
<evidence type="ECO:0000256" key="3">
    <source>
        <dbReference type="ARBA" id="ARBA00022519"/>
    </source>
</evidence>
<dbReference type="Proteomes" id="UP001251374">
    <property type="component" value="Unassembled WGS sequence"/>
</dbReference>
<feature type="transmembrane region" description="Helical" evidence="7">
    <location>
        <begin position="211"/>
        <end position="232"/>
    </location>
</feature>
<evidence type="ECO:0000313" key="9">
    <source>
        <dbReference type="EMBL" id="MDR5907129.1"/>
    </source>
</evidence>